<protein>
    <submittedName>
        <fullName evidence="2">Uncharacterized protein</fullName>
    </submittedName>
</protein>
<gene>
    <name evidence="2" type="ORF">AXF42_Ash009700</name>
</gene>
<dbReference type="Proteomes" id="UP000236161">
    <property type="component" value="Unassembled WGS sequence"/>
</dbReference>
<reference evidence="2 3" key="1">
    <citation type="journal article" date="2017" name="Nature">
        <title>The Apostasia genome and the evolution of orchids.</title>
        <authorList>
            <person name="Zhang G.Q."/>
            <person name="Liu K.W."/>
            <person name="Li Z."/>
            <person name="Lohaus R."/>
            <person name="Hsiao Y.Y."/>
            <person name="Niu S.C."/>
            <person name="Wang J.Y."/>
            <person name="Lin Y.C."/>
            <person name="Xu Q."/>
            <person name="Chen L.J."/>
            <person name="Yoshida K."/>
            <person name="Fujiwara S."/>
            <person name="Wang Z.W."/>
            <person name="Zhang Y.Q."/>
            <person name="Mitsuda N."/>
            <person name="Wang M."/>
            <person name="Liu G.H."/>
            <person name="Pecoraro L."/>
            <person name="Huang H.X."/>
            <person name="Xiao X.J."/>
            <person name="Lin M."/>
            <person name="Wu X.Y."/>
            <person name="Wu W.L."/>
            <person name="Chen Y.Y."/>
            <person name="Chang S.B."/>
            <person name="Sakamoto S."/>
            <person name="Ohme-Takagi M."/>
            <person name="Yagi M."/>
            <person name="Zeng S.J."/>
            <person name="Shen C.Y."/>
            <person name="Yeh C.M."/>
            <person name="Luo Y.B."/>
            <person name="Tsai W.C."/>
            <person name="Van de Peer Y."/>
            <person name="Liu Z.J."/>
        </authorList>
    </citation>
    <scope>NUCLEOTIDE SEQUENCE [LARGE SCALE GENOMIC DNA]</scope>
    <source>
        <strain evidence="3">cv. Shenzhen</strain>
        <tissue evidence="2">Stem</tissue>
    </source>
</reference>
<keyword evidence="3" id="KW-1185">Reference proteome</keyword>
<evidence type="ECO:0000256" key="1">
    <source>
        <dbReference type="SAM" id="MobiDB-lite"/>
    </source>
</evidence>
<organism evidence="2 3">
    <name type="scientific">Apostasia shenzhenica</name>
    <dbReference type="NCBI Taxonomy" id="1088818"/>
    <lineage>
        <taxon>Eukaryota</taxon>
        <taxon>Viridiplantae</taxon>
        <taxon>Streptophyta</taxon>
        <taxon>Embryophyta</taxon>
        <taxon>Tracheophyta</taxon>
        <taxon>Spermatophyta</taxon>
        <taxon>Magnoliopsida</taxon>
        <taxon>Liliopsida</taxon>
        <taxon>Asparagales</taxon>
        <taxon>Orchidaceae</taxon>
        <taxon>Apostasioideae</taxon>
        <taxon>Apostasia</taxon>
    </lineage>
</organism>
<dbReference type="AlphaFoldDB" id="A0A2I0AWX8"/>
<proteinExistence type="predicted"/>
<evidence type="ECO:0000313" key="3">
    <source>
        <dbReference type="Proteomes" id="UP000236161"/>
    </source>
</evidence>
<accession>A0A2I0AWX8</accession>
<feature type="region of interest" description="Disordered" evidence="1">
    <location>
        <begin position="1"/>
        <end position="71"/>
    </location>
</feature>
<name>A0A2I0AWX8_9ASPA</name>
<sequence>MPQKIRTSAGVFNFGSSSEELRAHRKPGRAQLKAKERAGREQVTAAEEQTMKSPELRRRKEGGEAGFPSWS</sequence>
<dbReference type="EMBL" id="KZ451942">
    <property type="protein sequence ID" value="PKA60016.1"/>
    <property type="molecule type" value="Genomic_DNA"/>
</dbReference>
<evidence type="ECO:0000313" key="2">
    <source>
        <dbReference type="EMBL" id="PKA60016.1"/>
    </source>
</evidence>
<feature type="compositionally biased region" description="Basic and acidic residues" evidence="1">
    <location>
        <begin position="54"/>
        <end position="63"/>
    </location>
</feature>